<organism evidence="9 10">
    <name type="scientific">Montanilutibacter psychrotolerans</name>
    <dbReference type="NCBI Taxonomy" id="1327343"/>
    <lineage>
        <taxon>Bacteria</taxon>
        <taxon>Pseudomonadati</taxon>
        <taxon>Pseudomonadota</taxon>
        <taxon>Gammaproteobacteria</taxon>
        <taxon>Lysobacterales</taxon>
        <taxon>Lysobacteraceae</taxon>
        <taxon>Montanilutibacter</taxon>
    </lineage>
</organism>
<evidence type="ECO:0000256" key="6">
    <source>
        <dbReference type="ARBA" id="ARBA00023125"/>
    </source>
</evidence>
<keyword evidence="7" id="KW-0456">Lyase</keyword>
<keyword evidence="5" id="KW-0190">Covalent protein-DNA linkage</keyword>
<dbReference type="Pfam" id="PF02586">
    <property type="entry name" value="SRAP"/>
    <property type="match status" value="1"/>
</dbReference>
<keyword evidence="2 8" id="KW-0645">Protease</keyword>
<keyword evidence="4 8" id="KW-0378">Hydrolase</keyword>
<dbReference type="RefSeq" id="WP_123086383.1">
    <property type="nucleotide sequence ID" value="NZ_RIBS01000001.1"/>
</dbReference>
<evidence type="ECO:0000256" key="4">
    <source>
        <dbReference type="ARBA" id="ARBA00022801"/>
    </source>
</evidence>
<gene>
    <name evidence="9" type="ORF">EER27_02235</name>
</gene>
<evidence type="ECO:0000256" key="7">
    <source>
        <dbReference type="ARBA" id="ARBA00023239"/>
    </source>
</evidence>
<protein>
    <recommendedName>
        <fullName evidence="8">Abasic site processing protein</fullName>
        <ecNumber evidence="8">3.4.-.-</ecNumber>
    </recommendedName>
</protein>
<dbReference type="Proteomes" id="UP000267049">
    <property type="component" value="Unassembled WGS sequence"/>
</dbReference>
<evidence type="ECO:0000313" key="10">
    <source>
        <dbReference type="Proteomes" id="UP000267049"/>
    </source>
</evidence>
<dbReference type="EMBL" id="RIBS01000001">
    <property type="protein sequence ID" value="RNF86264.1"/>
    <property type="molecule type" value="Genomic_DNA"/>
</dbReference>
<name>A0A3M8T460_9GAMM</name>
<sequence length="318" mass="36391">MCYSAQVTQNYREYVRLFGADIDLKEFVRLYWERPKSKARIAKGLDAAFADADGDDARTIKSLIDTYNDDQIALIEADLVKQRDRLAAARLTLQKQVTKKASEDLRIATDKIAKGLAKLEDILRPELQPRDSRIFPGWYAPVMISEQGRHVVKPMRYQCRPAGKPEFYDTKFPGTYNARRDSLEGFWQQQFGYTHGVVMATAFYEYVRRYRPETRAPGDNDVDEKVVLEFKPSTGEPMLIACLWSRWEGPGGQELLSFAAITDDPPPEVLAAGHDRCVIPIKAKNVDAWLNPDPQNLAALYAILDDRERPYYDHRQVP</sequence>
<dbReference type="GO" id="GO:0003697">
    <property type="term" value="F:single-stranded DNA binding"/>
    <property type="evidence" value="ECO:0007669"/>
    <property type="project" value="InterPro"/>
</dbReference>
<dbReference type="GO" id="GO:0008233">
    <property type="term" value="F:peptidase activity"/>
    <property type="evidence" value="ECO:0007669"/>
    <property type="project" value="UniProtKB-KW"/>
</dbReference>
<dbReference type="OrthoDB" id="107650at2"/>
<keyword evidence="10" id="KW-1185">Reference proteome</keyword>
<accession>A0A3M8T460</accession>
<dbReference type="EC" id="3.4.-.-" evidence="8"/>
<keyword evidence="6" id="KW-0238">DNA-binding</keyword>
<proteinExistence type="inferred from homology"/>
<dbReference type="Gene3D" id="3.90.1680.10">
    <property type="entry name" value="SOS response associated peptidase-like"/>
    <property type="match status" value="1"/>
</dbReference>
<dbReference type="GO" id="GO:0016829">
    <property type="term" value="F:lyase activity"/>
    <property type="evidence" value="ECO:0007669"/>
    <property type="project" value="UniProtKB-KW"/>
</dbReference>
<evidence type="ECO:0000256" key="8">
    <source>
        <dbReference type="RuleBase" id="RU364100"/>
    </source>
</evidence>
<evidence type="ECO:0000313" key="9">
    <source>
        <dbReference type="EMBL" id="RNF86264.1"/>
    </source>
</evidence>
<evidence type="ECO:0000256" key="2">
    <source>
        <dbReference type="ARBA" id="ARBA00022670"/>
    </source>
</evidence>
<reference evidence="9 10" key="1">
    <citation type="submission" date="2018-11" db="EMBL/GenBank/DDBJ databases">
        <title>Lysobacter cryohumiis sp. nov., isolated from soil in the Tianshan Mountains, Xinjiang, China.</title>
        <authorList>
            <person name="Luo Y."/>
            <person name="Sheng H."/>
        </authorList>
    </citation>
    <scope>NUCLEOTIDE SEQUENCE [LARGE SCALE GENOMIC DNA]</scope>
    <source>
        <strain evidence="9 10">ZS60</strain>
    </source>
</reference>
<comment type="caution">
    <text evidence="9">The sequence shown here is derived from an EMBL/GenBank/DDBJ whole genome shotgun (WGS) entry which is preliminary data.</text>
</comment>
<comment type="similarity">
    <text evidence="1 8">Belongs to the SOS response-associated peptidase family.</text>
</comment>
<evidence type="ECO:0000256" key="5">
    <source>
        <dbReference type="ARBA" id="ARBA00023124"/>
    </source>
</evidence>
<dbReference type="GO" id="GO:0106300">
    <property type="term" value="P:protein-DNA covalent cross-linking repair"/>
    <property type="evidence" value="ECO:0007669"/>
    <property type="project" value="InterPro"/>
</dbReference>
<keyword evidence="3" id="KW-0227">DNA damage</keyword>
<evidence type="ECO:0000256" key="3">
    <source>
        <dbReference type="ARBA" id="ARBA00022763"/>
    </source>
</evidence>
<dbReference type="SUPFAM" id="SSF143081">
    <property type="entry name" value="BB1717-like"/>
    <property type="match status" value="1"/>
</dbReference>
<dbReference type="PANTHER" id="PTHR13604:SF0">
    <property type="entry name" value="ABASIC SITE PROCESSING PROTEIN HMCES"/>
    <property type="match status" value="1"/>
</dbReference>
<evidence type="ECO:0000256" key="1">
    <source>
        <dbReference type="ARBA" id="ARBA00008136"/>
    </source>
</evidence>
<dbReference type="GO" id="GO:0006508">
    <property type="term" value="P:proteolysis"/>
    <property type="evidence" value="ECO:0007669"/>
    <property type="project" value="UniProtKB-KW"/>
</dbReference>
<dbReference type="AlphaFoldDB" id="A0A3M8T460"/>
<dbReference type="InterPro" id="IPR003738">
    <property type="entry name" value="SRAP"/>
</dbReference>
<dbReference type="InterPro" id="IPR036590">
    <property type="entry name" value="SRAP-like"/>
</dbReference>
<dbReference type="PANTHER" id="PTHR13604">
    <property type="entry name" value="DC12-RELATED"/>
    <property type="match status" value="1"/>
</dbReference>